<feature type="transmembrane region" description="Helical" evidence="1">
    <location>
        <begin position="114"/>
        <end position="132"/>
    </location>
</feature>
<evidence type="ECO:0000313" key="3">
    <source>
        <dbReference type="EMBL" id="MFL9845598.1"/>
    </source>
</evidence>
<dbReference type="GO" id="GO:0016301">
    <property type="term" value="F:kinase activity"/>
    <property type="evidence" value="ECO:0007669"/>
    <property type="project" value="UniProtKB-KW"/>
</dbReference>
<evidence type="ECO:0000259" key="2">
    <source>
        <dbReference type="Pfam" id="PF06580"/>
    </source>
</evidence>
<dbReference type="PANTHER" id="PTHR34220:SF7">
    <property type="entry name" value="SENSOR HISTIDINE KINASE YPDA"/>
    <property type="match status" value="1"/>
</dbReference>
<comment type="caution">
    <text evidence="3">The sequence shown here is derived from an EMBL/GenBank/DDBJ whole genome shotgun (WGS) entry which is preliminary data.</text>
</comment>
<dbReference type="EMBL" id="JBELPZ010000019">
    <property type="protein sequence ID" value="MFL9845598.1"/>
    <property type="molecule type" value="Genomic_DNA"/>
</dbReference>
<keyword evidence="1" id="KW-1133">Transmembrane helix</keyword>
<dbReference type="PANTHER" id="PTHR34220">
    <property type="entry name" value="SENSOR HISTIDINE KINASE YPDA"/>
    <property type="match status" value="1"/>
</dbReference>
<keyword evidence="1" id="KW-0812">Transmembrane</keyword>
<reference evidence="3 4" key="1">
    <citation type="submission" date="2024-06" db="EMBL/GenBank/DDBJ databases">
        <authorList>
            <person name="Kaempfer P."/>
            <person name="Viver T."/>
        </authorList>
    </citation>
    <scope>NUCLEOTIDE SEQUENCE [LARGE SCALE GENOMIC DNA]</scope>
    <source>
        <strain evidence="3 4">ST-119</strain>
    </source>
</reference>
<feature type="domain" description="Signal transduction histidine kinase internal region" evidence="2">
    <location>
        <begin position="148"/>
        <end position="216"/>
    </location>
</feature>
<dbReference type="Proteomes" id="UP001629156">
    <property type="component" value="Unassembled WGS sequence"/>
</dbReference>
<dbReference type="Pfam" id="PF06580">
    <property type="entry name" value="His_kinase"/>
    <property type="match status" value="1"/>
</dbReference>
<dbReference type="InterPro" id="IPR036890">
    <property type="entry name" value="HATPase_C_sf"/>
</dbReference>
<organism evidence="3 4">
    <name type="scientific">Flavobacterium rhizosphaerae</name>
    <dbReference type="NCBI Taxonomy" id="3163298"/>
    <lineage>
        <taxon>Bacteria</taxon>
        <taxon>Pseudomonadati</taxon>
        <taxon>Bacteroidota</taxon>
        <taxon>Flavobacteriia</taxon>
        <taxon>Flavobacteriales</taxon>
        <taxon>Flavobacteriaceae</taxon>
        <taxon>Flavobacterium</taxon>
    </lineage>
</organism>
<feature type="transmembrane region" description="Helical" evidence="1">
    <location>
        <begin position="12"/>
        <end position="33"/>
    </location>
</feature>
<evidence type="ECO:0000313" key="4">
    <source>
        <dbReference type="Proteomes" id="UP001629156"/>
    </source>
</evidence>
<feature type="transmembrane region" description="Helical" evidence="1">
    <location>
        <begin position="81"/>
        <end position="102"/>
    </location>
</feature>
<keyword evidence="4" id="KW-1185">Reference proteome</keyword>
<proteinExistence type="predicted"/>
<dbReference type="InterPro" id="IPR010559">
    <property type="entry name" value="Sig_transdc_His_kin_internal"/>
</dbReference>
<dbReference type="InterPro" id="IPR050640">
    <property type="entry name" value="Bact_2-comp_sensor_kinase"/>
</dbReference>
<protein>
    <submittedName>
        <fullName evidence="3">Sensor histidine kinase</fullName>
    </submittedName>
</protein>
<feature type="transmembrane region" description="Helical" evidence="1">
    <location>
        <begin position="45"/>
        <end position="69"/>
    </location>
</feature>
<dbReference type="SUPFAM" id="SSF55874">
    <property type="entry name" value="ATPase domain of HSP90 chaperone/DNA topoisomerase II/histidine kinase"/>
    <property type="match status" value="1"/>
</dbReference>
<gene>
    <name evidence="3" type="ORF">ABS766_14340</name>
</gene>
<evidence type="ECO:0000256" key="1">
    <source>
        <dbReference type="SAM" id="Phobius"/>
    </source>
</evidence>
<sequence>MKMFSLYRNFIIRNLSVLVFFAIVIFFCTYLDFSSYSKNPQPRALNLIARITLAILPMHAITAVSNIFLVRGLFLSKRYGIFIIAFIGYWLCAHQLLQYYFALMGFGIIDPLKTVTLVSLGTAIYFLHLYLLKNIIQGRIDIISAESELSFLKQQLNPHFLLNAMNNLYGESLSDLEKVPARILNLSDLLRYQIEATKKNTVALEEEIEFIRRYIDYCTFSNERLKVEQEYLGNWHLVFIPPLFYLPLVENAVKFSSETTDPAINLQLTVNKGKVVFSIQNNYLLTGSRLHGTGMGIENVKRRLGVYGLRHKLSCRQENNVYSVNLTIWGLSTAA</sequence>
<dbReference type="Gene3D" id="3.30.565.10">
    <property type="entry name" value="Histidine kinase-like ATPase, C-terminal domain"/>
    <property type="match status" value="1"/>
</dbReference>
<keyword evidence="3" id="KW-0418">Kinase</keyword>
<keyword evidence="1" id="KW-0472">Membrane</keyword>
<keyword evidence="3" id="KW-0808">Transferase</keyword>
<dbReference type="RefSeq" id="WP_408085880.1">
    <property type="nucleotide sequence ID" value="NZ_JBELPZ010000019.1"/>
</dbReference>
<accession>A0ABW8Z270</accession>
<name>A0ABW8Z270_9FLAO</name>